<evidence type="ECO:0000256" key="2">
    <source>
        <dbReference type="ARBA" id="ARBA00022777"/>
    </source>
</evidence>
<dbReference type="SUPFAM" id="SSF52172">
    <property type="entry name" value="CheY-like"/>
    <property type="match status" value="1"/>
</dbReference>
<keyword evidence="1" id="KW-0808">Transferase</keyword>
<feature type="compositionally biased region" description="Basic and acidic residues" evidence="6">
    <location>
        <begin position="33"/>
        <end position="51"/>
    </location>
</feature>
<evidence type="ECO:0000259" key="8">
    <source>
        <dbReference type="PROSITE" id="PS50921"/>
    </source>
</evidence>
<dbReference type="InterPro" id="IPR001932">
    <property type="entry name" value="PPM-type_phosphatase-like_dom"/>
</dbReference>
<dbReference type="Pfam" id="PF03861">
    <property type="entry name" value="ANTAR"/>
    <property type="match status" value="1"/>
</dbReference>
<dbReference type="Pfam" id="PF13185">
    <property type="entry name" value="GAF_2"/>
    <property type="match status" value="1"/>
</dbReference>
<feature type="region of interest" description="Disordered" evidence="6">
    <location>
        <begin position="1"/>
        <end position="59"/>
    </location>
</feature>
<keyword evidence="2" id="KW-0418">Kinase</keyword>
<keyword evidence="4" id="KW-0805">Transcription regulation</keyword>
<dbReference type="SMART" id="SM00331">
    <property type="entry name" value="PP2C_SIG"/>
    <property type="match status" value="1"/>
</dbReference>
<dbReference type="InterPro" id="IPR000700">
    <property type="entry name" value="PAS-assoc_C"/>
</dbReference>
<dbReference type="Gene3D" id="3.60.40.10">
    <property type="entry name" value="PPM-type phosphatase domain"/>
    <property type="match status" value="1"/>
</dbReference>
<dbReference type="SUPFAM" id="SSF55785">
    <property type="entry name" value="PYP-like sensor domain (PAS domain)"/>
    <property type="match status" value="1"/>
</dbReference>
<dbReference type="PANTHER" id="PTHR43156:SF2">
    <property type="entry name" value="STAGE II SPORULATION PROTEIN E"/>
    <property type="match status" value="1"/>
</dbReference>
<reference evidence="9 10" key="1">
    <citation type="submission" date="2022-04" db="EMBL/GenBank/DDBJ databases">
        <title>Genome draft of Actinomadura sp. ATCC 31491.</title>
        <authorList>
            <person name="Shi X."/>
            <person name="Du Y."/>
        </authorList>
    </citation>
    <scope>NUCLEOTIDE SEQUENCE [LARGE SCALE GENOMIC DNA]</scope>
    <source>
        <strain evidence="9 10">ATCC 31491</strain>
    </source>
</reference>
<evidence type="ECO:0000256" key="1">
    <source>
        <dbReference type="ARBA" id="ARBA00022679"/>
    </source>
</evidence>
<dbReference type="InterPro" id="IPR035965">
    <property type="entry name" value="PAS-like_dom_sf"/>
</dbReference>
<keyword evidence="3" id="KW-0378">Hydrolase</keyword>
<feature type="domain" description="ANTAR" evidence="8">
    <location>
        <begin position="66"/>
        <end position="127"/>
    </location>
</feature>
<gene>
    <name evidence="9" type="ORF">MF672_035175</name>
</gene>
<accession>A0ABT0G4F4</accession>
<dbReference type="Gene3D" id="3.30.450.40">
    <property type="match status" value="1"/>
</dbReference>
<dbReference type="CDD" id="cd00130">
    <property type="entry name" value="PAS"/>
    <property type="match status" value="1"/>
</dbReference>
<dbReference type="SUPFAM" id="SSF81606">
    <property type="entry name" value="PP2C-like"/>
    <property type="match status" value="1"/>
</dbReference>
<dbReference type="SUPFAM" id="SSF55781">
    <property type="entry name" value="GAF domain-like"/>
    <property type="match status" value="1"/>
</dbReference>
<evidence type="ECO:0000313" key="10">
    <source>
        <dbReference type="Proteomes" id="UP001317259"/>
    </source>
</evidence>
<proteinExistence type="predicted"/>
<keyword evidence="10" id="KW-1185">Reference proteome</keyword>
<keyword evidence="5" id="KW-0804">Transcription</keyword>
<dbReference type="PROSITE" id="PS50113">
    <property type="entry name" value="PAC"/>
    <property type="match status" value="1"/>
</dbReference>
<dbReference type="PANTHER" id="PTHR43156">
    <property type="entry name" value="STAGE II SPORULATION PROTEIN E-RELATED"/>
    <property type="match status" value="1"/>
</dbReference>
<evidence type="ECO:0000256" key="3">
    <source>
        <dbReference type="ARBA" id="ARBA00022801"/>
    </source>
</evidence>
<dbReference type="InterPro" id="IPR036388">
    <property type="entry name" value="WH-like_DNA-bd_sf"/>
</dbReference>
<evidence type="ECO:0000256" key="4">
    <source>
        <dbReference type="ARBA" id="ARBA00023015"/>
    </source>
</evidence>
<name>A0ABT0G4F4_9ACTN</name>
<dbReference type="RefSeq" id="WP_247815576.1">
    <property type="nucleotide sequence ID" value="NZ_JAKRKC020000002.1"/>
</dbReference>
<evidence type="ECO:0000259" key="7">
    <source>
        <dbReference type="PROSITE" id="PS50113"/>
    </source>
</evidence>
<dbReference type="SMART" id="SM01012">
    <property type="entry name" value="ANTAR"/>
    <property type="match status" value="1"/>
</dbReference>
<dbReference type="InterPro" id="IPR029016">
    <property type="entry name" value="GAF-like_dom_sf"/>
</dbReference>
<dbReference type="InterPro" id="IPR003018">
    <property type="entry name" value="GAF"/>
</dbReference>
<comment type="caution">
    <text evidence="9">The sequence shown here is derived from an EMBL/GenBank/DDBJ whole genome shotgun (WGS) entry which is preliminary data.</text>
</comment>
<sequence length="804" mass="86115">MNDGVNDRVNDRVNDGVDVGPEDAAPEEVQSGDGDRDGDREGDSDRDRDGDGDGDGGDLARLAATVERLRRELADSRRAADDRALVELAKGVLVERLRCGPAQAAEQLATLAGRSGVSQVELAADVVNQAARDRITEAAKDEPEASVPLRAAESAALGAGDTQAVARSLLEHALPPLGATAVAVWAAGPDASLSLAGYAGFGVEEARRWHHVPPGVATPAGRSLTERRTIWHAGGALPSIGRHGPSRGGRVTAPMLAGGRVLGVLELCWPYELPAGPRRIERQIEALAELCAHTLDPPAEPPGKAVAALSELVDLADALPDPALVLRPHLDGRGAPADFRVQHVNRRLEGAQALEAYPFKAGGLLLEAFPLAAGGLFGRVEQVHATGEPFRSERMPLPLSMTGVADVSITRHGASVLLVWRDHDEDARLAGLLEHAQRLGRIGGFEENAITGEITWNAQLYSLYGLSPGEPPVPLERLRDHAHPDDEVAVGRFLRTVLHHRRFAAAAFRLRRLDGMARHMRVVAEPVFGPDGRLMAVRGAYQDISSQHWTEVALAVTRDQLAHTEQQSAERNRLALQLQHAIMPPSHGTVNSAGLHIAVRYRPAQKDHLVGGDWYDVVELPSRQILLSVGDVAGHGVEAATGMVVLRNAMRGLAATGAGPAQLMSWLNLVAHHLAGRLTATAVCGLYDPVGRVLSWARAGHLPPILLRGTDGSELPMIKGPLLGAFTDAVYEEGRLDLRAEDTLLLYTDGLIERRDHNLRHAQDRLLAIAARGAATLDHRLDDLLIHCNSDTDDDTCLIGVQLH</sequence>
<dbReference type="EMBL" id="JAKRKC020000002">
    <property type="protein sequence ID" value="MCK2219001.1"/>
    <property type="molecule type" value="Genomic_DNA"/>
</dbReference>
<evidence type="ECO:0000256" key="5">
    <source>
        <dbReference type="ARBA" id="ARBA00023163"/>
    </source>
</evidence>
<dbReference type="InterPro" id="IPR052016">
    <property type="entry name" value="Bact_Sigma-Reg"/>
</dbReference>
<protein>
    <submittedName>
        <fullName evidence="9">SpoIIE family protein phosphatase</fullName>
    </submittedName>
</protein>
<evidence type="ECO:0000313" key="9">
    <source>
        <dbReference type="EMBL" id="MCK2219001.1"/>
    </source>
</evidence>
<evidence type="ECO:0000256" key="6">
    <source>
        <dbReference type="SAM" id="MobiDB-lite"/>
    </source>
</evidence>
<feature type="compositionally biased region" description="Basic and acidic residues" evidence="6">
    <location>
        <begin position="1"/>
        <end position="15"/>
    </location>
</feature>
<organism evidence="9 10">
    <name type="scientific">Actinomadura luzonensis</name>
    <dbReference type="NCBI Taxonomy" id="2805427"/>
    <lineage>
        <taxon>Bacteria</taxon>
        <taxon>Bacillati</taxon>
        <taxon>Actinomycetota</taxon>
        <taxon>Actinomycetes</taxon>
        <taxon>Streptosporangiales</taxon>
        <taxon>Thermomonosporaceae</taxon>
        <taxon>Actinomadura</taxon>
    </lineage>
</organism>
<dbReference type="Gene3D" id="3.30.450.20">
    <property type="entry name" value="PAS domain"/>
    <property type="match status" value="1"/>
</dbReference>
<feature type="domain" description="PAC" evidence="7">
    <location>
        <begin position="504"/>
        <end position="556"/>
    </location>
</feature>
<dbReference type="Pfam" id="PF08447">
    <property type="entry name" value="PAS_3"/>
    <property type="match status" value="1"/>
</dbReference>
<dbReference type="InterPro" id="IPR000014">
    <property type="entry name" value="PAS"/>
</dbReference>
<dbReference type="Proteomes" id="UP001317259">
    <property type="component" value="Unassembled WGS sequence"/>
</dbReference>
<dbReference type="InterPro" id="IPR013655">
    <property type="entry name" value="PAS_fold_3"/>
</dbReference>
<dbReference type="InterPro" id="IPR011006">
    <property type="entry name" value="CheY-like_superfamily"/>
</dbReference>
<dbReference type="InterPro" id="IPR005561">
    <property type="entry name" value="ANTAR"/>
</dbReference>
<dbReference type="InterPro" id="IPR036457">
    <property type="entry name" value="PPM-type-like_dom_sf"/>
</dbReference>
<dbReference type="Gene3D" id="1.10.10.10">
    <property type="entry name" value="Winged helix-like DNA-binding domain superfamily/Winged helix DNA-binding domain"/>
    <property type="match status" value="1"/>
</dbReference>
<dbReference type="PROSITE" id="PS50921">
    <property type="entry name" value="ANTAR"/>
    <property type="match status" value="1"/>
</dbReference>
<dbReference type="Pfam" id="PF07228">
    <property type="entry name" value="SpoIIE"/>
    <property type="match status" value="1"/>
</dbReference>